<evidence type="ECO:0008006" key="3">
    <source>
        <dbReference type="Google" id="ProtNLM"/>
    </source>
</evidence>
<organism evidence="1 2">
    <name type="scientific">Caerostris extrusa</name>
    <name type="common">Bark spider</name>
    <name type="synonym">Caerostris bankana</name>
    <dbReference type="NCBI Taxonomy" id="172846"/>
    <lineage>
        <taxon>Eukaryota</taxon>
        <taxon>Metazoa</taxon>
        <taxon>Ecdysozoa</taxon>
        <taxon>Arthropoda</taxon>
        <taxon>Chelicerata</taxon>
        <taxon>Arachnida</taxon>
        <taxon>Araneae</taxon>
        <taxon>Araneomorphae</taxon>
        <taxon>Entelegynae</taxon>
        <taxon>Araneoidea</taxon>
        <taxon>Araneidae</taxon>
        <taxon>Caerostris</taxon>
    </lineage>
</organism>
<reference evidence="1 2" key="1">
    <citation type="submission" date="2021-06" db="EMBL/GenBank/DDBJ databases">
        <title>Caerostris extrusa draft genome.</title>
        <authorList>
            <person name="Kono N."/>
            <person name="Arakawa K."/>
        </authorList>
    </citation>
    <scope>NUCLEOTIDE SEQUENCE [LARGE SCALE GENOMIC DNA]</scope>
</reference>
<evidence type="ECO:0000313" key="1">
    <source>
        <dbReference type="EMBL" id="GIY94957.1"/>
    </source>
</evidence>
<dbReference type="AlphaFoldDB" id="A0AAV4XII9"/>
<keyword evidence="2" id="KW-1185">Reference proteome</keyword>
<gene>
    <name evidence="1" type="ORF">CEXT_760871</name>
</gene>
<proteinExistence type="predicted"/>
<evidence type="ECO:0000313" key="2">
    <source>
        <dbReference type="Proteomes" id="UP001054945"/>
    </source>
</evidence>
<sequence>MFVLVTFPFGNISIIGNRRNNTNETCSCTEQSWCTGEYCILYRSTLSHNRPCLLKSGYSVYRTCPWILSEDPPRSNWVIFSKVHQVPRPGFSVRSL</sequence>
<comment type="caution">
    <text evidence="1">The sequence shown here is derived from an EMBL/GenBank/DDBJ whole genome shotgun (WGS) entry which is preliminary data.</text>
</comment>
<dbReference type="EMBL" id="BPLR01000456">
    <property type="protein sequence ID" value="GIY94957.1"/>
    <property type="molecule type" value="Genomic_DNA"/>
</dbReference>
<name>A0AAV4XII9_CAEEX</name>
<dbReference type="Proteomes" id="UP001054945">
    <property type="component" value="Unassembled WGS sequence"/>
</dbReference>
<accession>A0AAV4XII9</accession>
<protein>
    <recommendedName>
        <fullName evidence="3">Secreted protein</fullName>
    </recommendedName>
</protein>